<dbReference type="GO" id="GO:0017171">
    <property type="term" value="F:serine hydrolase activity"/>
    <property type="evidence" value="ECO:0007669"/>
    <property type="project" value="TreeGrafter"/>
</dbReference>
<organism evidence="2 3">
    <name type="scientific">Phytophthora fragariae</name>
    <dbReference type="NCBI Taxonomy" id="53985"/>
    <lineage>
        <taxon>Eukaryota</taxon>
        <taxon>Sar</taxon>
        <taxon>Stramenopiles</taxon>
        <taxon>Oomycota</taxon>
        <taxon>Peronosporomycetes</taxon>
        <taxon>Peronosporales</taxon>
        <taxon>Peronosporaceae</taxon>
        <taxon>Phytophthora</taxon>
    </lineage>
</organism>
<dbReference type="PRINTS" id="PR00111">
    <property type="entry name" value="ABHYDROLASE"/>
</dbReference>
<dbReference type="PROSITE" id="PS51272">
    <property type="entry name" value="SLH"/>
    <property type="match status" value="1"/>
</dbReference>
<evidence type="ECO:0000313" key="2">
    <source>
        <dbReference type="EMBL" id="KAE9072689.1"/>
    </source>
</evidence>
<dbReference type="InterPro" id="IPR029058">
    <property type="entry name" value="AB_hydrolase_fold"/>
</dbReference>
<feature type="domain" description="SLH" evidence="1">
    <location>
        <begin position="2"/>
        <end position="65"/>
    </location>
</feature>
<dbReference type="Proteomes" id="UP000488956">
    <property type="component" value="Unassembled WGS sequence"/>
</dbReference>
<accession>A0A6G0K0B3</accession>
<comment type="caution">
    <text evidence="2">The sequence shown here is derived from an EMBL/GenBank/DDBJ whole genome shotgun (WGS) entry which is preliminary data.</text>
</comment>
<dbReference type="InterPro" id="IPR000073">
    <property type="entry name" value="AB_hydrolase_1"/>
</dbReference>
<gene>
    <name evidence="2" type="ORF">PF010_g25384</name>
</gene>
<dbReference type="EMBL" id="QXFX01002905">
    <property type="protein sequence ID" value="KAE9072689.1"/>
    <property type="molecule type" value="Genomic_DNA"/>
</dbReference>
<dbReference type="Pfam" id="PF00561">
    <property type="entry name" value="Abhydrolase_1"/>
    <property type="match status" value="1"/>
</dbReference>
<evidence type="ECO:0000259" key="1">
    <source>
        <dbReference type="PROSITE" id="PS51272"/>
    </source>
</evidence>
<dbReference type="InterPro" id="IPR001119">
    <property type="entry name" value="SLH_dom"/>
</dbReference>
<name>A0A6G0K0B3_9STRA</name>
<dbReference type="PANTHER" id="PTHR46331">
    <property type="entry name" value="VALACYCLOVIR HYDROLASE"/>
    <property type="match status" value="1"/>
</dbReference>
<evidence type="ECO:0000313" key="3">
    <source>
        <dbReference type="Proteomes" id="UP000488956"/>
    </source>
</evidence>
<dbReference type="SUPFAM" id="SSF53474">
    <property type="entry name" value="alpha/beta-Hydrolases"/>
    <property type="match status" value="1"/>
</dbReference>
<reference evidence="2 3" key="1">
    <citation type="submission" date="2018-09" db="EMBL/GenBank/DDBJ databases">
        <title>Genomic investigation of the strawberry pathogen Phytophthora fragariae indicates pathogenicity is determined by transcriptional variation in three key races.</title>
        <authorList>
            <person name="Adams T.M."/>
            <person name="Armitage A.D."/>
            <person name="Sobczyk M.K."/>
            <person name="Bates H.J."/>
            <person name="Dunwell J.M."/>
            <person name="Nellist C.F."/>
            <person name="Harrison R.J."/>
        </authorList>
    </citation>
    <scope>NUCLEOTIDE SEQUENCE [LARGE SCALE GENOMIC DNA]</scope>
    <source>
        <strain evidence="2 3">ONT-3</strain>
    </source>
</reference>
<dbReference type="PANTHER" id="PTHR46331:SF2">
    <property type="entry name" value="VALACYCLOVIR HYDROLASE"/>
    <property type="match status" value="1"/>
</dbReference>
<protein>
    <recommendedName>
        <fullName evidence="1">SLH domain-containing protein</fullName>
    </recommendedName>
</protein>
<sequence length="329" mass="36076">MPIIFEDADQIDAKYKDSIQRIYLYKIATPDGKPLAYPKQEMTRGEAAVWLHNTIQFVESQTAQTKSGSYATVNGLKMYYEIQGTGEPLILLHGGLGTIDMLFGQLMPALAKTRQVIAVELQAHGHTADIDRPLSYEQMADDIAALIKQLGLENADVFGYSMGGGVALQTAIRHPDVVRKLVVASTPYKSEGWFPEVLAGMTSMNAEAMVGSPIHEVYLKAAPKPEEWPTLIDKMNQLQTKQYDWTKDISSIKAPTLILLGDSDKLRPDHALDMFRLLGGGKADGSMGGLTNAQLAVLPGTTHFNILERTDLLLPIIPPFLDAPMPKAE</sequence>
<dbReference type="AlphaFoldDB" id="A0A6G0K0B3"/>
<proteinExistence type="predicted"/>
<dbReference type="Gene3D" id="3.40.50.1820">
    <property type="entry name" value="alpha/beta hydrolase"/>
    <property type="match status" value="1"/>
</dbReference>